<sequence>MRSLQFRSRIGFVLIPYTFKRDLQGLDIKILINIKLHILMRSSSHNKDQRTAGLPTRQHNVHFFLEHRCHCMETNAERKTAQSTATTQRPSQPRNTCPAYVCMCARSSDAYLNAGAWKGKRVEAFRFLPQGHLTPQKSKILLEGFLSIDIPD</sequence>
<proteinExistence type="predicted"/>
<dbReference type="EMBL" id="BPLR01017901">
    <property type="protein sequence ID" value="GIY95366.1"/>
    <property type="molecule type" value="Genomic_DNA"/>
</dbReference>
<name>A0AAV4XK40_CAEEX</name>
<evidence type="ECO:0000313" key="1">
    <source>
        <dbReference type="EMBL" id="GIY95366.1"/>
    </source>
</evidence>
<gene>
    <name evidence="1" type="ORF">CEXT_240351</name>
</gene>
<dbReference type="AlphaFoldDB" id="A0AAV4XK40"/>
<comment type="caution">
    <text evidence="1">The sequence shown here is derived from an EMBL/GenBank/DDBJ whole genome shotgun (WGS) entry which is preliminary data.</text>
</comment>
<protein>
    <submittedName>
        <fullName evidence="1">Uncharacterized protein</fullName>
    </submittedName>
</protein>
<organism evidence="1 2">
    <name type="scientific">Caerostris extrusa</name>
    <name type="common">Bark spider</name>
    <name type="synonym">Caerostris bankana</name>
    <dbReference type="NCBI Taxonomy" id="172846"/>
    <lineage>
        <taxon>Eukaryota</taxon>
        <taxon>Metazoa</taxon>
        <taxon>Ecdysozoa</taxon>
        <taxon>Arthropoda</taxon>
        <taxon>Chelicerata</taxon>
        <taxon>Arachnida</taxon>
        <taxon>Araneae</taxon>
        <taxon>Araneomorphae</taxon>
        <taxon>Entelegynae</taxon>
        <taxon>Araneoidea</taxon>
        <taxon>Araneidae</taxon>
        <taxon>Caerostris</taxon>
    </lineage>
</organism>
<evidence type="ECO:0000313" key="2">
    <source>
        <dbReference type="Proteomes" id="UP001054945"/>
    </source>
</evidence>
<accession>A0AAV4XK40</accession>
<reference evidence="1 2" key="1">
    <citation type="submission" date="2021-06" db="EMBL/GenBank/DDBJ databases">
        <title>Caerostris extrusa draft genome.</title>
        <authorList>
            <person name="Kono N."/>
            <person name="Arakawa K."/>
        </authorList>
    </citation>
    <scope>NUCLEOTIDE SEQUENCE [LARGE SCALE GENOMIC DNA]</scope>
</reference>
<dbReference type="Proteomes" id="UP001054945">
    <property type="component" value="Unassembled WGS sequence"/>
</dbReference>
<keyword evidence="2" id="KW-1185">Reference proteome</keyword>